<organism evidence="3 4">
    <name type="scientific">Cylindrobasidium torrendii FP15055 ss-10</name>
    <dbReference type="NCBI Taxonomy" id="1314674"/>
    <lineage>
        <taxon>Eukaryota</taxon>
        <taxon>Fungi</taxon>
        <taxon>Dikarya</taxon>
        <taxon>Basidiomycota</taxon>
        <taxon>Agaricomycotina</taxon>
        <taxon>Agaricomycetes</taxon>
        <taxon>Agaricomycetidae</taxon>
        <taxon>Agaricales</taxon>
        <taxon>Marasmiineae</taxon>
        <taxon>Physalacriaceae</taxon>
        <taxon>Cylindrobasidium</taxon>
    </lineage>
</organism>
<dbReference type="AlphaFoldDB" id="A0A0D7B8W1"/>
<evidence type="ECO:0000256" key="1">
    <source>
        <dbReference type="SAM" id="MobiDB-lite"/>
    </source>
</evidence>
<evidence type="ECO:0000313" key="3">
    <source>
        <dbReference type="EMBL" id="KIY67008.1"/>
    </source>
</evidence>
<accession>A0A0D7B8W1</accession>
<protein>
    <submittedName>
        <fullName evidence="3">DUF757-domain-containing protein</fullName>
    </submittedName>
</protein>
<keyword evidence="4" id="KW-1185">Reference proteome</keyword>
<dbReference type="PANTHER" id="PTHR13410:SF9">
    <property type="entry name" value="PROTEIN PBDC1"/>
    <property type="match status" value="1"/>
</dbReference>
<name>A0A0D7B8W1_9AGAR</name>
<feature type="compositionally biased region" description="Basic and acidic residues" evidence="1">
    <location>
        <begin position="179"/>
        <end position="207"/>
    </location>
</feature>
<dbReference type="PANTHER" id="PTHR13410">
    <property type="entry name" value="PROTEIN PBDC1"/>
    <property type="match status" value="1"/>
</dbReference>
<gene>
    <name evidence="3" type="ORF">CYLTODRAFT_376826</name>
</gene>
<proteinExistence type="predicted"/>
<dbReference type="Gene3D" id="1.10.3560.10">
    <property type="entry name" value="yst0336 like domain"/>
    <property type="match status" value="1"/>
</dbReference>
<dbReference type="STRING" id="1314674.A0A0D7B8W1"/>
<dbReference type="InterPro" id="IPR023139">
    <property type="entry name" value="PBDC1-like_dom_sf"/>
</dbReference>
<sequence>MSTTAITPTHTQAFDPNQAQNAAEIEKQFAVKAVEHAQTYWNLLGAIPPRDLKLTSVDDELYEAVLEAFPPADKPKEGVKTFDYTKLDEDMMKTPDGKERWRAFISKFENKVKDFNFGSLIRTDASGEYTERNTMFVTRIQFYAIEIVRNRHGLNDASCEIAKKDAEEERQKKEKKKKEKEERRAAKEKERLEKEAQEKAATEKESA</sequence>
<reference evidence="3 4" key="1">
    <citation type="journal article" date="2015" name="Fungal Genet. Biol.">
        <title>Evolution of novel wood decay mechanisms in Agaricales revealed by the genome sequences of Fistulina hepatica and Cylindrobasidium torrendii.</title>
        <authorList>
            <person name="Floudas D."/>
            <person name="Held B.W."/>
            <person name="Riley R."/>
            <person name="Nagy L.G."/>
            <person name="Koehler G."/>
            <person name="Ransdell A.S."/>
            <person name="Younus H."/>
            <person name="Chow J."/>
            <person name="Chiniquy J."/>
            <person name="Lipzen A."/>
            <person name="Tritt A."/>
            <person name="Sun H."/>
            <person name="Haridas S."/>
            <person name="LaButti K."/>
            <person name="Ohm R.A."/>
            <person name="Kues U."/>
            <person name="Blanchette R.A."/>
            <person name="Grigoriev I.V."/>
            <person name="Minto R.E."/>
            <person name="Hibbett D.S."/>
        </authorList>
    </citation>
    <scope>NUCLEOTIDE SEQUENCE [LARGE SCALE GENOMIC DNA]</scope>
    <source>
        <strain evidence="3 4">FP15055 ss-10</strain>
    </source>
</reference>
<feature type="region of interest" description="Disordered" evidence="1">
    <location>
        <begin position="162"/>
        <end position="207"/>
    </location>
</feature>
<dbReference type="Pfam" id="PF04669">
    <property type="entry name" value="PBDC1"/>
    <property type="match status" value="1"/>
</dbReference>
<feature type="domain" description="Polysaccharide biosynthesis" evidence="2">
    <location>
        <begin position="25"/>
        <end position="158"/>
    </location>
</feature>
<dbReference type="OrthoDB" id="10248897at2759"/>
<dbReference type="GO" id="GO:0005737">
    <property type="term" value="C:cytoplasm"/>
    <property type="evidence" value="ECO:0007669"/>
    <property type="project" value="TreeGrafter"/>
</dbReference>
<evidence type="ECO:0000259" key="2">
    <source>
        <dbReference type="Pfam" id="PF04669"/>
    </source>
</evidence>
<dbReference type="EMBL" id="KN880537">
    <property type="protein sequence ID" value="KIY67008.1"/>
    <property type="molecule type" value="Genomic_DNA"/>
</dbReference>
<dbReference type="InterPro" id="IPR021148">
    <property type="entry name" value="Polysacc_synth_dom"/>
</dbReference>
<dbReference type="InterPro" id="IPR008476">
    <property type="entry name" value="PBDC1_metazoa/fungi"/>
</dbReference>
<evidence type="ECO:0000313" key="4">
    <source>
        <dbReference type="Proteomes" id="UP000054007"/>
    </source>
</evidence>
<feature type="compositionally biased region" description="Basic and acidic residues" evidence="1">
    <location>
        <begin position="162"/>
        <end position="172"/>
    </location>
</feature>
<dbReference type="Proteomes" id="UP000054007">
    <property type="component" value="Unassembled WGS sequence"/>
</dbReference>